<keyword evidence="10 12" id="KW-0472">Membrane</keyword>
<dbReference type="InterPro" id="IPR029025">
    <property type="entry name" value="T3SS_substrate_exporter_C"/>
</dbReference>
<keyword evidence="8 12" id="KW-0653">Protein transport</keyword>
<evidence type="ECO:0000256" key="7">
    <source>
        <dbReference type="ARBA" id="ARBA00022795"/>
    </source>
</evidence>
<evidence type="ECO:0000313" key="14">
    <source>
        <dbReference type="Proteomes" id="UP001148125"/>
    </source>
</evidence>
<accession>A0ABT5VCD7</accession>
<evidence type="ECO:0000256" key="12">
    <source>
        <dbReference type="RuleBase" id="RU364091"/>
    </source>
</evidence>
<dbReference type="Gene3D" id="3.40.1690.10">
    <property type="entry name" value="secretion proteins EscU"/>
    <property type="match status" value="1"/>
</dbReference>
<feature type="transmembrane region" description="Helical" evidence="12">
    <location>
        <begin position="192"/>
        <end position="217"/>
    </location>
</feature>
<reference evidence="13" key="1">
    <citation type="submission" date="2024-05" db="EMBL/GenBank/DDBJ databases">
        <title>Alkalihalobacillus sp. strain MEB203 novel alkaliphilic bacterium from Lonar Lake, India.</title>
        <authorList>
            <person name="Joshi A."/>
            <person name="Thite S."/>
            <person name="Mengade P."/>
        </authorList>
    </citation>
    <scope>NUCLEOTIDE SEQUENCE</scope>
    <source>
        <strain evidence="13">MEB 203</strain>
    </source>
</reference>
<dbReference type="SUPFAM" id="SSF160544">
    <property type="entry name" value="EscU C-terminal domain-like"/>
    <property type="match status" value="1"/>
</dbReference>
<feature type="transmembrane region" description="Helical" evidence="12">
    <location>
        <begin position="39"/>
        <end position="59"/>
    </location>
</feature>
<keyword evidence="6 12" id="KW-0812">Transmembrane</keyword>
<keyword evidence="9 12" id="KW-1133">Transmembrane helix</keyword>
<gene>
    <name evidence="12 13" type="primary">flhB</name>
    <name evidence="13" type="ORF">N7Z68_06100</name>
</gene>
<evidence type="ECO:0000256" key="2">
    <source>
        <dbReference type="ARBA" id="ARBA00010690"/>
    </source>
</evidence>
<keyword evidence="13" id="KW-0966">Cell projection</keyword>
<keyword evidence="4 12" id="KW-0813">Transport</keyword>
<evidence type="ECO:0000313" key="13">
    <source>
        <dbReference type="EMBL" id="MDE5412950.1"/>
    </source>
</evidence>
<dbReference type="Proteomes" id="UP001148125">
    <property type="component" value="Unassembled WGS sequence"/>
</dbReference>
<evidence type="ECO:0000256" key="1">
    <source>
        <dbReference type="ARBA" id="ARBA00004651"/>
    </source>
</evidence>
<keyword evidence="13" id="KW-0282">Flagellum</keyword>
<evidence type="ECO:0000256" key="5">
    <source>
        <dbReference type="ARBA" id="ARBA00022475"/>
    </source>
</evidence>
<protein>
    <recommendedName>
        <fullName evidence="3 12">Flagellar biosynthetic protein FlhB</fullName>
    </recommendedName>
</protein>
<evidence type="ECO:0000256" key="10">
    <source>
        <dbReference type="ARBA" id="ARBA00023136"/>
    </source>
</evidence>
<dbReference type="PANTHER" id="PTHR30531:SF12">
    <property type="entry name" value="FLAGELLAR BIOSYNTHETIC PROTEIN FLHB"/>
    <property type="match status" value="1"/>
</dbReference>
<sequence>MPYIQLNLQFFAEEKTEKATPKKRQDSRKKGQVAKSTDVNTAIIMLLVFLFLWFIGHMVGDYLLAMLIHTFQNYMLLDLTEVNLQMVLNEVTVTSATVLLPIMLVALIAGVFSSYLQVGPLFAPEAIKPKLSKLDPIKGFKRIFSVRAIVELLKSLLKISFVGMVVFAILWITLDSVMILSQKSVADGFYQIAQLTVIMGIVVAFLLLILSIPDYLYQKYDHEKQIRMSKKDIKDEHKNMEGDPKVKSKRKQKQMEMAMSRMMQEIPKADVVITNPTHYAVVLKYDGEKMDAPVVVAKGVDYVAFKIRSIAKNHDIIIVENKPLARALYAQAKIGDIVPEDLFKAVAEVLAYVYRLKNKEV</sequence>
<keyword evidence="11 12" id="KW-1006">Bacterial flagellum protein export</keyword>
<keyword evidence="13" id="KW-0969">Cilium</keyword>
<comment type="subcellular location">
    <subcellularLocation>
        <location evidence="1">Cell membrane</location>
        <topology evidence="1">Multi-pass membrane protein</topology>
    </subcellularLocation>
</comment>
<proteinExistence type="inferred from homology"/>
<evidence type="ECO:0000256" key="8">
    <source>
        <dbReference type="ARBA" id="ARBA00022927"/>
    </source>
</evidence>
<keyword evidence="5 12" id="KW-1003">Cell membrane</keyword>
<name>A0ABT5VCD7_9BACI</name>
<evidence type="ECO:0000256" key="9">
    <source>
        <dbReference type="ARBA" id="ARBA00022989"/>
    </source>
</evidence>
<evidence type="ECO:0000256" key="3">
    <source>
        <dbReference type="ARBA" id="ARBA00021622"/>
    </source>
</evidence>
<evidence type="ECO:0000256" key="6">
    <source>
        <dbReference type="ARBA" id="ARBA00022692"/>
    </source>
</evidence>
<dbReference type="PRINTS" id="PR00950">
    <property type="entry name" value="TYPE3IMSPROT"/>
</dbReference>
<dbReference type="InterPro" id="IPR006136">
    <property type="entry name" value="FlhB"/>
</dbReference>
<evidence type="ECO:0000256" key="11">
    <source>
        <dbReference type="ARBA" id="ARBA00023225"/>
    </source>
</evidence>
<dbReference type="EMBL" id="JAOTPO010000003">
    <property type="protein sequence ID" value="MDE5412950.1"/>
    <property type="molecule type" value="Genomic_DNA"/>
</dbReference>
<feature type="transmembrane region" description="Helical" evidence="12">
    <location>
        <begin position="144"/>
        <end position="172"/>
    </location>
</feature>
<comment type="similarity">
    <text evidence="2 12">Belongs to the type III secretion exporter family.</text>
</comment>
<evidence type="ECO:0000256" key="4">
    <source>
        <dbReference type="ARBA" id="ARBA00022448"/>
    </source>
</evidence>
<keyword evidence="7 12" id="KW-1005">Bacterial flagellum biogenesis</keyword>
<dbReference type="Pfam" id="PF01312">
    <property type="entry name" value="Bac_export_2"/>
    <property type="match status" value="1"/>
</dbReference>
<dbReference type="InterPro" id="IPR006135">
    <property type="entry name" value="T3SS_substrate_exporter"/>
</dbReference>
<keyword evidence="14" id="KW-1185">Reference proteome</keyword>
<comment type="caution">
    <text evidence="13">The sequence shown here is derived from an EMBL/GenBank/DDBJ whole genome shotgun (WGS) entry which is preliminary data.</text>
</comment>
<feature type="transmembrane region" description="Helical" evidence="12">
    <location>
        <begin position="98"/>
        <end position="123"/>
    </location>
</feature>
<dbReference type="PANTHER" id="PTHR30531">
    <property type="entry name" value="FLAGELLAR BIOSYNTHETIC PROTEIN FLHB"/>
    <property type="match status" value="1"/>
</dbReference>
<dbReference type="NCBIfam" id="TIGR00328">
    <property type="entry name" value="flhB"/>
    <property type="match status" value="1"/>
</dbReference>
<dbReference type="Gene3D" id="6.10.250.2080">
    <property type="match status" value="1"/>
</dbReference>
<organism evidence="13 14">
    <name type="scientific">Alkalihalobacterium chitinilyticum</name>
    <dbReference type="NCBI Taxonomy" id="2980103"/>
    <lineage>
        <taxon>Bacteria</taxon>
        <taxon>Bacillati</taxon>
        <taxon>Bacillota</taxon>
        <taxon>Bacilli</taxon>
        <taxon>Bacillales</taxon>
        <taxon>Bacillaceae</taxon>
        <taxon>Alkalihalobacterium</taxon>
    </lineage>
</organism>
<dbReference type="RefSeq" id="WP_275117579.1">
    <property type="nucleotide sequence ID" value="NZ_JAOTPO010000003.1"/>
</dbReference>
<comment type="function">
    <text evidence="12">Required for formation of the rod structure in the basal body of the flagellar apparatus. Together with FliI and FliH, may constitute the export apparatus of flagellin.</text>
</comment>